<accession>A0A1V8RUC4</accession>
<proteinExistence type="inferred from homology"/>
<dbReference type="Proteomes" id="UP000191905">
    <property type="component" value="Unassembled WGS sequence"/>
</dbReference>
<dbReference type="FunFam" id="3.30.70.1430:FF:000001">
    <property type="entry name" value="Efflux pump membrane transporter"/>
    <property type="match status" value="1"/>
</dbReference>
<feature type="transmembrane region" description="Helical" evidence="9">
    <location>
        <begin position="439"/>
        <end position="459"/>
    </location>
</feature>
<dbReference type="GO" id="GO:0015562">
    <property type="term" value="F:efflux transmembrane transporter activity"/>
    <property type="evidence" value="ECO:0007669"/>
    <property type="project" value="InterPro"/>
</dbReference>
<evidence type="ECO:0000256" key="5">
    <source>
        <dbReference type="ARBA" id="ARBA00022519"/>
    </source>
</evidence>
<dbReference type="PANTHER" id="PTHR32063">
    <property type="match status" value="1"/>
</dbReference>
<dbReference type="Gene3D" id="1.20.1640.10">
    <property type="entry name" value="Multidrug efflux transporter AcrB transmembrane domain"/>
    <property type="match status" value="2"/>
</dbReference>
<evidence type="ECO:0000256" key="9">
    <source>
        <dbReference type="RuleBase" id="RU364070"/>
    </source>
</evidence>
<dbReference type="RefSeq" id="WP_080918542.1">
    <property type="nucleotide sequence ID" value="NZ_MDET01000005.1"/>
</dbReference>
<dbReference type="PRINTS" id="PR00702">
    <property type="entry name" value="ACRIFLAVINRP"/>
</dbReference>
<keyword evidence="3 9" id="KW-0813">Transport</keyword>
<evidence type="ECO:0000256" key="6">
    <source>
        <dbReference type="ARBA" id="ARBA00022692"/>
    </source>
</evidence>
<dbReference type="Gene3D" id="3.30.2090.10">
    <property type="entry name" value="Multidrug efflux transporter AcrB TolC docking domain, DN and DC subdomains"/>
    <property type="match status" value="2"/>
</dbReference>
<feature type="transmembrane region" description="Helical" evidence="9">
    <location>
        <begin position="12"/>
        <end position="34"/>
    </location>
</feature>
<reference evidence="10 11" key="1">
    <citation type="journal article" date="2016" name="Int. J. Syst. Evol. Microbiol.">
        <title>Pseudaminobacter manganicus sp. nov., isolated from sludge of a manganese mine.</title>
        <authorList>
            <person name="Li J."/>
            <person name="Huang J."/>
            <person name="Liao S."/>
            <person name="Wang G."/>
        </authorList>
    </citation>
    <scope>NUCLEOTIDE SEQUENCE [LARGE SCALE GENOMIC DNA]</scope>
    <source>
        <strain evidence="10 11">JH-7</strain>
    </source>
</reference>
<feature type="transmembrane region" description="Helical" evidence="9">
    <location>
        <begin position="983"/>
        <end position="1005"/>
    </location>
</feature>
<dbReference type="Pfam" id="PF00873">
    <property type="entry name" value="ACR_tran"/>
    <property type="match status" value="1"/>
</dbReference>
<comment type="caution">
    <text evidence="9">Lacks conserved residue(s) required for the propagation of feature annotation.</text>
</comment>
<dbReference type="InterPro" id="IPR004764">
    <property type="entry name" value="MdtF-like"/>
</dbReference>
<protein>
    <recommendedName>
        <fullName evidence="9">Efflux pump membrane transporter</fullName>
    </recommendedName>
</protein>
<dbReference type="STRING" id="1873176.BFN67_12920"/>
<feature type="transmembrane region" description="Helical" evidence="9">
    <location>
        <begin position="881"/>
        <end position="899"/>
    </location>
</feature>
<dbReference type="OrthoDB" id="9807350at2"/>
<evidence type="ECO:0000256" key="3">
    <source>
        <dbReference type="ARBA" id="ARBA00022448"/>
    </source>
</evidence>
<evidence type="ECO:0000313" key="10">
    <source>
        <dbReference type="EMBL" id="OQM76800.1"/>
    </source>
</evidence>
<evidence type="ECO:0000256" key="8">
    <source>
        <dbReference type="ARBA" id="ARBA00023136"/>
    </source>
</evidence>
<sequence>MNIPRFFVDRPIFAVVLSVLMLIAGGLTLLKLPLSEYPQVTPPTVQVTASYPGANPEVIAETVAAPLEQAINGVENMLYMSSQAATDGRMTLTIAFKQGTDPDMAQIQVQNRVSRALPRLPQEVQRIGVVTQKTSPDILMVVHLVSPDNRYDPLYLSNFAILQVRDQLARLPGVGDVILGGAGEYSMRVWLDPAKVAARGLTASDVVGAIQEQNVQVAAGSVGQQPEASAAFQVTVNTLGRLSSEQQFGEIVVKTGTDGQVTRLRDVARIELGADSYALRSLLNGKPALAMQIIQSPGANALDVSSAVRTTMAELQKGFPEGIEYRIAYDPTVFVKASLEAVVMTLLEAVVLVVIVVVLFLQTWRASIIPLVAVPVSLVGTFALMYMFGFSLNTLSLFGLVLSIGIVVDDAIVVVENVERHIALGETPKEAARKAMDEVTGPIVAITSVLSAVFIPSAFLSGLQGEFYRQFALTIAISTILSAINSLTLSPALAGVLLKPHHGDVKRDLLTRVIDFLFGWFFRLFNRFFDGASNAYAWSVRRAARLSGLVLLVYAGLLGMTWVGFQTVPGGFVPAQDKYYLVGIAQLPTGASLDRTEAVVKKMSEIALAEPGVESVVAFPGLSVNGMVNIPNAAVMFTMLKPFDERKDPSLSAFAIAGKLMGKFSQIPDGFAGMFPPPPVPGLGSTGGFKIQIEDRAGLGFEALAQAQGAIMGRAMQMPELAGMLASFQVNAPQVQVDIDRVKAKSQGVPLNTIFETLQVNLGSLYANDFNRFGRTYRVMVQADAPFRMQPEDIGRLKVRNAAGNMIPLSALLTIKHSSGPDRVMHYNGFPSADISGSPAHGYSFGQATAAMERIASETLPVGMAFEWTDLAYQEKQAGNTAMYVFPLSVLLAFLILAAQYNSWSLPFAVLLIAPMALLSAIAGVWFTGGDNNIFTQIGFVVLVGLAAKNAILIVEFARAKEGEGVDPLTAVLEAARLRLRPILMTSLAFIAGVIPLVIATGAGAEMRHAMGIAVFAGMLGVTLFGLLLTPIFYVVVRRLAIRRSASPQQATEAHA</sequence>
<dbReference type="GO" id="GO:0009636">
    <property type="term" value="P:response to toxic substance"/>
    <property type="evidence" value="ECO:0007669"/>
    <property type="project" value="UniProtKB-ARBA"/>
</dbReference>
<keyword evidence="7 9" id="KW-1133">Transmembrane helix</keyword>
<evidence type="ECO:0000313" key="11">
    <source>
        <dbReference type="Proteomes" id="UP000191905"/>
    </source>
</evidence>
<dbReference type="InterPro" id="IPR001036">
    <property type="entry name" value="Acrflvin-R"/>
</dbReference>
<dbReference type="FunFam" id="1.20.1640.10:FF:000001">
    <property type="entry name" value="Efflux pump membrane transporter"/>
    <property type="match status" value="1"/>
</dbReference>
<dbReference type="SUPFAM" id="SSF82693">
    <property type="entry name" value="Multidrug efflux transporter AcrB pore domain, PN1, PN2, PC1 and PC2 subdomains"/>
    <property type="match status" value="4"/>
</dbReference>
<feature type="transmembrane region" description="Helical" evidence="9">
    <location>
        <begin position="546"/>
        <end position="565"/>
    </location>
</feature>
<evidence type="ECO:0000256" key="4">
    <source>
        <dbReference type="ARBA" id="ARBA00022475"/>
    </source>
</evidence>
<keyword evidence="8 9" id="KW-0472">Membrane</keyword>
<evidence type="ECO:0000256" key="7">
    <source>
        <dbReference type="ARBA" id="ARBA00022989"/>
    </source>
</evidence>
<name>A0A1V8RUC4_9HYPH</name>
<keyword evidence="11" id="KW-1185">Reference proteome</keyword>
<dbReference type="NCBIfam" id="NF000282">
    <property type="entry name" value="RND_permease_1"/>
    <property type="match status" value="1"/>
</dbReference>
<dbReference type="GO" id="GO:0005886">
    <property type="term" value="C:plasma membrane"/>
    <property type="evidence" value="ECO:0007669"/>
    <property type="project" value="UniProtKB-SubCell"/>
</dbReference>
<keyword evidence="4" id="KW-1003">Cell membrane</keyword>
<gene>
    <name evidence="10" type="ORF">BFN67_12920</name>
</gene>
<comment type="similarity">
    <text evidence="2 9">Belongs to the resistance-nodulation-cell division (RND) (TC 2.A.6) family.</text>
</comment>
<dbReference type="InterPro" id="IPR027463">
    <property type="entry name" value="AcrB_DN_DC_subdom"/>
</dbReference>
<dbReference type="Gene3D" id="3.30.70.1440">
    <property type="entry name" value="Multidrug efflux transporter AcrB pore domain"/>
    <property type="match status" value="1"/>
</dbReference>
<keyword evidence="5 9" id="KW-0997">Cell inner membrane</keyword>
<dbReference type="SUPFAM" id="SSF82866">
    <property type="entry name" value="Multidrug efflux transporter AcrB transmembrane domain"/>
    <property type="match status" value="2"/>
</dbReference>
<dbReference type="Gene3D" id="3.30.70.1430">
    <property type="entry name" value="Multidrug efflux transporter AcrB pore domain"/>
    <property type="match status" value="2"/>
</dbReference>
<dbReference type="PANTHER" id="PTHR32063:SF26">
    <property type="entry name" value="EFFLUX PUMP MEMBRANE TRANSPORTER"/>
    <property type="match status" value="1"/>
</dbReference>
<feature type="transmembrane region" description="Helical" evidence="9">
    <location>
        <begin position="368"/>
        <end position="389"/>
    </location>
</feature>
<dbReference type="EMBL" id="MDET01000005">
    <property type="protein sequence ID" value="OQM76800.1"/>
    <property type="molecule type" value="Genomic_DNA"/>
</dbReference>
<dbReference type="Gene3D" id="3.30.70.1320">
    <property type="entry name" value="Multidrug efflux transporter AcrB pore domain like"/>
    <property type="match status" value="1"/>
</dbReference>
<feature type="transmembrane region" description="Helical" evidence="9">
    <location>
        <begin position="906"/>
        <end position="928"/>
    </location>
</feature>
<evidence type="ECO:0000256" key="2">
    <source>
        <dbReference type="ARBA" id="ARBA00010942"/>
    </source>
</evidence>
<organism evidence="10 11">
    <name type="scientific">Manganibacter manganicus</name>
    <dbReference type="NCBI Taxonomy" id="1873176"/>
    <lineage>
        <taxon>Bacteria</taxon>
        <taxon>Pseudomonadati</taxon>
        <taxon>Pseudomonadota</taxon>
        <taxon>Alphaproteobacteria</taxon>
        <taxon>Hyphomicrobiales</taxon>
        <taxon>Phyllobacteriaceae</taxon>
        <taxon>Manganibacter</taxon>
    </lineage>
</organism>
<evidence type="ECO:0000256" key="1">
    <source>
        <dbReference type="ARBA" id="ARBA00004429"/>
    </source>
</evidence>
<dbReference type="SUPFAM" id="SSF82714">
    <property type="entry name" value="Multidrug efflux transporter AcrB TolC docking domain, DN and DC subdomains"/>
    <property type="match status" value="2"/>
</dbReference>
<dbReference type="GO" id="GO:0042910">
    <property type="term" value="F:xenobiotic transmembrane transporter activity"/>
    <property type="evidence" value="ECO:0007669"/>
    <property type="project" value="TreeGrafter"/>
</dbReference>
<dbReference type="NCBIfam" id="TIGR00915">
    <property type="entry name" value="2A0602"/>
    <property type="match status" value="1"/>
</dbReference>
<comment type="caution">
    <text evidence="10">The sequence shown here is derived from an EMBL/GenBank/DDBJ whole genome shotgun (WGS) entry which is preliminary data.</text>
</comment>
<feature type="transmembrane region" description="Helical" evidence="9">
    <location>
        <begin position="341"/>
        <end position="361"/>
    </location>
</feature>
<dbReference type="AlphaFoldDB" id="A0A1V8RUC4"/>
<feature type="transmembrane region" description="Helical" evidence="9">
    <location>
        <begin position="934"/>
        <end position="955"/>
    </location>
</feature>
<keyword evidence="6 9" id="KW-0812">Transmembrane</keyword>
<comment type="subcellular location">
    <subcellularLocation>
        <location evidence="1 9">Cell inner membrane</location>
        <topology evidence="1 9">Multi-pass membrane protein</topology>
    </subcellularLocation>
</comment>
<feature type="transmembrane region" description="Helical" evidence="9">
    <location>
        <begin position="471"/>
        <end position="498"/>
    </location>
</feature>
<feature type="transmembrane region" description="Helical" evidence="9">
    <location>
        <begin position="1011"/>
        <end position="1037"/>
    </location>
</feature>